<accession>H6NDU6</accession>
<evidence type="ECO:0000256" key="1">
    <source>
        <dbReference type="SAM" id="Coils"/>
    </source>
</evidence>
<dbReference type="AlphaFoldDB" id="H6NDU6"/>
<reference evidence="2 3" key="1">
    <citation type="journal article" date="2012" name="J. Bacteriol.">
        <title>Complete Genome Sequence of Paenibacillus mucilaginosus 3016, a Bacterium Functional as Microbial Fertilizer.</title>
        <authorList>
            <person name="Ma M."/>
            <person name="Wang Z."/>
            <person name="Li L."/>
            <person name="Jiang X."/>
            <person name="Guan D."/>
            <person name="Cao F."/>
            <person name="Chen H."/>
            <person name="Wang X."/>
            <person name="Shen D."/>
            <person name="Du B."/>
            <person name="Li J."/>
        </authorList>
    </citation>
    <scope>NUCLEOTIDE SEQUENCE [LARGE SCALE GENOMIC DNA]</scope>
    <source>
        <strain evidence="2 3">3016</strain>
    </source>
</reference>
<dbReference type="HOGENOM" id="CLU_049293_0_0_9"/>
<dbReference type="Proteomes" id="UP000007523">
    <property type="component" value="Chromosome"/>
</dbReference>
<keyword evidence="3" id="KW-1185">Reference proteome</keyword>
<proteinExistence type="predicted"/>
<dbReference type="Pfam" id="PF09979">
    <property type="entry name" value="DUF2213"/>
    <property type="match status" value="1"/>
</dbReference>
<feature type="coiled-coil region" evidence="1">
    <location>
        <begin position="209"/>
        <end position="253"/>
    </location>
</feature>
<dbReference type="InterPro" id="IPR016913">
    <property type="entry name" value="UCP029215"/>
</dbReference>
<dbReference type="KEGG" id="pmq:PM3016_5445"/>
<gene>
    <name evidence="2" type="ORF">PM3016_5445</name>
</gene>
<sequence>MKLQRFDRAMVLDYQEDAAGFLTVRAGITRPGVFPYRRGDGGIQFEAKLPEDILSDAVVQSARAKPVTDEHPPEPVTLDNIQKYSRGMSHTDSRVEDDKIVVTMTVTDRSLIERVRSGKQKEISIGFETDLIQEPGEYMGQRYDAKQTNIAINHIAIVARGRAGPHVAIRGDSAFEIDEEDINEGGQTMAMYTIDGKEFEVPSEVKSKLDVLEARLDAANTKVGEYDKLQGRYDALEAERDTLKGDLENAKKQVLTADKLDAAIAARVALIDGARKFLGDSFDFSGKTDRDVKVAVIQKVKGADFKADGKSDEYIDAFYDASVERARTDGFTSTGANSVITGSYTSDTQDEIAKAKSARLNVKDHWKEGK</sequence>
<evidence type="ECO:0008006" key="4">
    <source>
        <dbReference type="Google" id="ProtNLM"/>
    </source>
</evidence>
<dbReference type="EMBL" id="CP003235">
    <property type="protein sequence ID" value="AFC32145.1"/>
    <property type="molecule type" value="Genomic_DNA"/>
</dbReference>
<evidence type="ECO:0000313" key="3">
    <source>
        <dbReference type="Proteomes" id="UP000007523"/>
    </source>
</evidence>
<name>H6NDU6_9BACL</name>
<dbReference type="STRING" id="1116391.PM3016_5445"/>
<organism evidence="2 3">
    <name type="scientific">Paenibacillus mucilaginosus 3016</name>
    <dbReference type="NCBI Taxonomy" id="1116391"/>
    <lineage>
        <taxon>Bacteria</taxon>
        <taxon>Bacillati</taxon>
        <taxon>Bacillota</taxon>
        <taxon>Bacilli</taxon>
        <taxon>Bacillales</taxon>
        <taxon>Paenibacillaceae</taxon>
        <taxon>Paenibacillus</taxon>
    </lineage>
</organism>
<dbReference type="RefSeq" id="WP_014371581.1">
    <property type="nucleotide sequence ID" value="NC_016935.1"/>
</dbReference>
<dbReference type="PIRSF" id="PIRSF029215">
    <property type="entry name" value="UCP029215"/>
    <property type="match status" value="1"/>
</dbReference>
<protein>
    <recommendedName>
        <fullName evidence="4">DUF2213 domain-containing protein</fullName>
    </recommendedName>
</protein>
<keyword evidence="1" id="KW-0175">Coiled coil</keyword>
<evidence type="ECO:0000313" key="2">
    <source>
        <dbReference type="EMBL" id="AFC32145.1"/>
    </source>
</evidence>